<dbReference type="GeneID" id="37015924"/>
<keyword evidence="5" id="KW-1185">Reference proteome</keyword>
<comment type="similarity">
    <text evidence="1">Belongs to the UPF0357 family.</text>
</comment>
<evidence type="ECO:0000256" key="2">
    <source>
        <dbReference type="ARBA" id="ARBA00022729"/>
    </source>
</evidence>
<dbReference type="OrthoDB" id="447314at2759"/>
<name>A0A316U9P9_9BASI</name>
<evidence type="ECO:0000313" key="4">
    <source>
        <dbReference type="EMBL" id="PWN21987.1"/>
    </source>
</evidence>
<dbReference type="PANTHER" id="PTHR28023">
    <property type="entry name" value="UPF0357 PROTEIN YCL012C"/>
    <property type="match status" value="1"/>
</dbReference>
<reference evidence="4 5" key="1">
    <citation type="journal article" date="2018" name="Mol. Biol. Evol.">
        <title>Broad Genomic Sampling Reveals a Smut Pathogenic Ancestry of the Fungal Clade Ustilaginomycotina.</title>
        <authorList>
            <person name="Kijpornyongpan T."/>
            <person name="Mondo S.J."/>
            <person name="Barry K."/>
            <person name="Sandor L."/>
            <person name="Lee J."/>
            <person name="Lipzen A."/>
            <person name="Pangilinan J."/>
            <person name="LaButti K."/>
            <person name="Hainaut M."/>
            <person name="Henrissat B."/>
            <person name="Grigoriev I.V."/>
            <person name="Spatafora J.W."/>
            <person name="Aime M.C."/>
        </authorList>
    </citation>
    <scope>NUCLEOTIDE SEQUENCE [LARGE SCALE GENOMIC DNA]</scope>
    <source>
        <strain evidence="4 5">MCA 4718</strain>
    </source>
</reference>
<dbReference type="InterPro" id="IPR018559">
    <property type="entry name" value="DUF2015"/>
</dbReference>
<dbReference type="AlphaFoldDB" id="A0A316U9P9"/>
<organism evidence="4 5">
    <name type="scientific">Pseudomicrostroma glucosiphilum</name>
    <dbReference type="NCBI Taxonomy" id="1684307"/>
    <lineage>
        <taxon>Eukaryota</taxon>
        <taxon>Fungi</taxon>
        <taxon>Dikarya</taxon>
        <taxon>Basidiomycota</taxon>
        <taxon>Ustilaginomycotina</taxon>
        <taxon>Exobasidiomycetes</taxon>
        <taxon>Microstromatales</taxon>
        <taxon>Microstromatales incertae sedis</taxon>
        <taxon>Pseudomicrostroma</taxon>
    </lineage>
</organism>
<keyword evidence="3" id="KW-0472">Membrane</keyword>
<dbReference type="EMBL" id="KZ819324">
    <property type="protein sequence ID" value="PWN21987.1"/>
    <property type="molecule type" value="Genomic_DNA"/>
</dbReference>
<evidence type="ECO:0000313" key="5">
    <source>
        <dbReference type="Proteomes" id="UP000245942"/>
    </source>
</evidence>
<protein>
    <submittedName>
        <fullName evidence="4">Uncharacterized protein</fullName>
    </submittedName>
</protein>
<keyword evidence="2" id="KW-0732">Signal</keyword>
<gene>
    <name evidence="4" type="ORF">BCV69DRAFT_298184</name>
</gene>
<evidence type="ECO:0000256" key="3">
    <source>
        <dbReference type="SAM" id="Phobius"/>
    </source>
</evidence>
<dbReference type="Proteomes" id="UP000245942">
    <property type="component" value="Unassembled WGS sequence"/>
</dbReference>
<dbReference type="Pfam" id="PF09435">
    <property type="entry name" value="DUF2015"/>
    <property type="match status" value="1"/>
</dbReference>
<dbReference type="PANTHER" id="PTHR28023:SF1">
    <property type="entry name" value="UPF0357 PROTEIN YCL012C"/>
    <property type="match status" value="1"/>
</dbReference>
<keyword evidence="3" id="KW-1133">Transmembrane helix</keyword>
<dbReference type="RefSeq" id="XP_025349147.1">
    <property type="nucleotide sequence ID" value="XM_025494190.1"/>
</dbReference>
<keyword evidence="3" id="KW-0812">Transmembrane</keyword>
<evidence type="ECO:0000256" key="1">
    <source>
        <dbReference type="ARBA" id="ARBA00008325"/>
    </source>
</evidence>
<proteinExistence type="inferred from homology"/>
<feature type="transmembrane region" description="Helical" evidence="3">
    <location>
        <begin position="6"/>
        <end position="27"/>
    </location>
</feature>
<sequence length="139" mass="15759">MLLYYSLWACSAALALWSLYFGLTRYAPASLLSKLRLPTHFSSYSGNNSSYLPLPTSFAEQVRSGFSSNLFDVEADNVAGGDSRQGLDQRGLEEVRTIMRRERKTFDEARLIRQQRIFRRNGIDPMTGMPLDAKAITRL</sequence>
<accession>A0A316U9P9</accession>